<reference evidence="1 2" key="2">
    <citation type="journal article" date="2022" name="Mol. Ecol. Resour.">
        <title>The genomes of chicory, endive, great burdock and yacon provide insights into Asteraceae paleo-polyploidization history and plant inulin production.</title>
        <authorList>
            <person name="Fan W."/>
            <person name="Wang S."/>
            <person name="Wang H."/>
            <person name="Wang A."/>
            <person name="Jiang F."/>
            <person name="Liu H."/>
            <person name="Zhao H."/>
            <person name="Xu D."/>
            <person name="Zhang Y."/>
        </authorList>
    </citation>
    <scope>NUCLEOTIDE SEQUENCE [LARGE SCALE GENOMIC DNA]</scope>
    <source>
        <strain evidence="2">cv. Yunnan</strain>
        <tissue evidence="1">Leaves</tissue>
    </source>
</reference>
<protein>
    <submittedName>
        <fullName evidence="1">Uncharacterized protein</fullName>
    </submittedName>
</protein>
<evidence type="ECO:0000313" key="2">
    <source>
        <dbReference type="Proteomes" id="UP001056120"/>
    </source>
</evidence>
<accession>A0ACB9GPN7</accession>
<comment type="caution">
    <text evidence="1">The sequence shown here is derived from an EMBL/GenBank/DDBJ whole genome shotgun (WGS) entry which is preliminary data.</text>
</comment>
<name>A0ACB9GPN7_9ASTR</name>
<gene>
    <name evidence="1" type="ORF">L1987_44510</name>
</gene>
<keyword evidence="2" id="KW-1185">Reference proteome</keyword>
<organism evidence="1 2">
    <name type="scientific">Smallanthus sonchifolius</name>
    <dbReference type="NCBI Taxonomy" id="185202"/>
    <lineage>
        <taxon>Eukaryota</taxon>
        <taxon>Viridiplantae</taxon>
        <taxon>Streptophyta</taxon>
        <taxon>Embryophyta</taxon>
        <taxon>Tracheophyta</taxon>
        <taxon>Spermatophyta</taxon>
        <taxon>Magnoliopsida</taxon>
        <taxon>eudicotyledons</taxon>
        <taxon>Gunneridae</taxon>
        <taxon>Pentapetalae</taxon>
        <taxon>asterids</taxon>
        <taxon>campanulids</taxon>
        <taxon>Asterales</taxon>
        <taxon>Asteraceae</taxon>
        <taxon>Asteroideae</taxon>
        <taxon>Heliantheae alliance</taxon>
        <taxon>Millerieae</taxon>
        <taxon>Smallanthus</taxon>
    </lineage>
</organism>
<sequence length="389" mass="42505">MAWAVKATAILQRPPPPVPLILAHRRAVDLLNVRRKIIGGSSIDGVNLTKSCSNSFASSTCRSTSTNAASGEIIDDQVLTITPLEVNTIKEICSKWEWRGYSINYLKFEGQNGQKSNPPLLLVHGFGASVAHWRRNIPTLAQTNTVYAIDLLGFGASDKPIGFEYTMEAWAQLILDFLKEIVQKPTVLIGNSVGSLACVIAAADAQNSLVGGLVLLNCAGGMNNKAIVDDWRIKLLFPLLWFIDFLLKQKGIASFIFERVRQRESLRNVLLSVYGNKDSVDEDLIQIIREPALDEGALDAFVSIVTGPPGPNPVQLMPKIKLPVLILWGDEDPFTPLDGPVGKYFSSLPAKVQNISLSVLQGVGHCPHDDRPNLVHEKLVPWLATLSSS</sequence>
<dbReference type="Proteomes" id="UP001056120">
    <property type="component" value="Linkage Group LG14"/>
</dbReference>
<dbReference type="EMBL" id="CM042031">
    <property type="protein sequence ID" value="KAI3785392.1"/>
    <property type="molecule type" value="Genomic_DNA"/>
</dbReference>
<evidence type="ECO:0000313" key="1">
    <source>
        <dbReference type="EMBL" id="KAI3785392.1"/>
    </source>
</evidence>
<proteinExistence type="predicted"/>
<reference evidence="2" key="1">
    <citation type="journal article" date="2022" name="Mol. Ecol. Resour.">
        <title>The genomes of chicory, endive, great burdock and yacon provide insights into Asteraceae palaeo-polyploidization history and plant inulin production.</title>
        <authorList>
            <person name="Fan W."/>
            <person name="Wang S."/>
            <person name="Wang H."/>
            <person name="Wang A."/>
            <person name="Jiang F."/>
            <person name="Liu H."/>
            <person name="Zhao H."/>
            <person name="Xu D."/>
            <person name="Zhang Y."/>
        </authorList>
    </citation>
    <scope>NUCLEOTIDE SEQUENCE [LARGE SCALE GENOMIC DNA]</scope>
    <source>
        <strain evidence="2">cv. Yunnan</strain>
    </source>
</reference>